<gene>
    <name evidence="1" type="ORF">MTR67_048065</name>
</gene>
<evidence type="ECO:0000313" key="2">
    <source>
        <dbReference type="Proteomes" id="UP001234989"/>
    </source>
</evidence>
<evidence type="ECO:0008006" key="3">
    <source>
        <dbReference type="Google" id="ProtNLM"/>
    </source>
</evidence>
<reference evidence="1" key="1">
    <citation type="submission" date="2023-08" db="EMBL/GenBank/DDBJ databases">
        <title>A de novo genome assembly of Solanum verrucosum Schlechtendal, a Mexican diploid species geographically isolated from the other diploid A-genome species in potato relatives.</title>
        <authorList>
            <person name="Hosaka K."/>
        </authorList>
    </citation>
    <scope>NUCLEOTIDE SEQUENCE</scope>
    <source>
        <tissue evidence="1">Young leaves</tissue>
    </source>
</reference>
<accession>A0AAF0ZZ76</accession>
<dbReference type="InterPro" id="IPR032567">
    <property type="entry name" value="RTL1-rel"/>
</dbReference>
<dbReference type="EMBL" id="CP133622">
    <property type="protein sequence ID" value="WMV54680.1"/>
    <property type="molecule type" value="Genomic_DNA"/>
</dbReference>
<protein>
    <recommendedName>
        <fullName evidence="3">Gag-pol polyprotein</fullName>
    </recommendedName>
</protein>
<name>A0AAF0ZZ76_SOLVR</name>
<dbReference type="PANTHER" id="PTHR15503">
    <property type="entry name" value="LDOC1 RELATED"/>
    <property type="match status" value="1"/>
</dbReference>
<evidence type="ECO:0000313" key="1">
    <source>
        <dbReference type="EMBL" id="WMV54680.1"/>
    </source>
</evidence>
<dbReference type="PANTHER" id="PTHR15503:SF45">
    <property type="entry name" value="RNA-DIRECTED DNA POLYMERASE HOMOLOG"/>
    <property type="match status" value="1"/>
</dbReference>
<dbReference type="AlphaFoldDB" id="A0AAF0ZZ76"/>
<dbReference type="Pfam" id="PF08284">
    <property type="entry name" value="RVP_2"/>
    <property type="match status" value="1"/>
</dbReference>
<dbReference type="Proteomes" id="UP001234989">
    <property type="component" value="Chromosome 11"/>
</dbReference>
<keyword evidence="2" id="KW-1185">Reference proteome</keyword>
<organism evidence="1 2">
    <name type="scientific">Solanum verrucosum</name>
    <dbReference type="NCBI Taxonomy" id="315347"/>
    <lineage>
        <taxon>Eukaryota</taxon>
        <taxon>Viridiplantae</taxon>
        <taxon>Streptophyta</taxon>
        <taxon>Embryophyta</taxon>
        <taxon>Tracheophyta</taxon>
        <taxon>Spermatophyta</taxon>
        <taxon>Magnoliopsida</taxon>
        <taxon>eudicotyledons</taxon>
        <taxon>Gunneridae</taxon>
        <taxon>Pentapetalae</taxon>
        <taxon>asterids</taxon>
        <taxon>lamiids</taxon>
        <taxon>Solanales</taxon>
        <taxon>Solanaceae</taxon>
        <taxon>Solanoideae</taxon>
        <taxon>Solaneae</taxon>
        <taxon>Solanum</taxon>
    </lineage>
</organism>
<sequence length="168" mass="18445">MANVLFDSGSTYSYVSVRFASKFDMICDILDAPIHVSTPVGEFVIVTMSIVPVVSCLWVFRLGGKLEWEGVNKPNPAKIISSIRARKLEGQGCLAYLAHIQDVEVESPSIESIPVVSEFKEVFPTDLSGMPSNRDIDFCIDLEPGNGPISISPYRIAPAELRELKAQI</sequence>
<proteinExistence type="predicted"/>